<keyword evidence="1" id="KW-0812">Transmembrane</keyword>
<dbReference type="InterPro" id="IPR052959">
    <property type="entry name" value="Inner_membrane_assoc"/>
</dbReference>
<keyword evidence="1" id="KW-0472">Membrane</keyword>
<dbReference type="PANTHER" id="PTHR38598:SF1">
    <property type="entry name" value="INNER MEMBRANE PROTEIN YJCH"/>
    <property type="match status" value="1"/>
</dbReference>
<evidence type="ECO:0000256" key="1">
    <source>
        <dbReference type="SAM" id="Phobius"/>
    </source>
</evidence>
<dbReference type="EMBL" id="JARWAO010000004">
    <property type="protein sequence ID" value="MDR5896117.1"/>
    <property type="molecule type" value="Genomic_DNA"/>
</dbReference>
<dbReference type="Proteomes" id="UP001269375">
    <property type="component" value="Unassembled WGS sequence"/>
</dbReference>
<sequence>MARPTDDASPWQAIQRNPTFQTLVERRGRFATRLSLIMMALYFTFILLIAFAPGVLGMPLGSGTVITLGIPIGLGLIVVAIVLTGIYVRRANGEFDRLTAEILDDVKKQRTGGGHGD</sequence>
<reference evidence="2 3" key="1">
    <citation type="submission" date="2023-04" db="EMBL/GenBank/DDBJ databases">
        <title>A long-awaited taxogenomic arrangement of the family Halomonadaceae.</title>
        <authorList>
            <person name="De La Haba R."/>
            <person name="Chuvochina M."/>
            <person name="Wittouck S."/>
            <person name="Arahal D.R."/>
            <person name="Sanchez-Porro C."/>
            <person name="Hugenholtz P."/>
            <person name="Ventosa A."/>
        </authorList>
    </citation>
    <scope>NUCLEOTIDE SEQUENCE [LARGE SCALE GENOMIC DNA]</scope>
    <source>
        <strain evidence="2 3">DSM 22428</strain>
    </source>
</reference>
<name>A0ABU1GX51_9GAMM</name>
<dbReference type="InterPro" id="IPR007436">
    <property type="entry name" value="DUF485"/>
</dbReference>
<feature type="transmembrane region" description="Helical" evidence="1">
    <location>
        <begin position="36"/>
        <end position="56"/>
    </location>
</feature>
<evidence type="ECO:0000313" key="3">
    <source>
        <dbReference type="Proteomes" id="UP001269375"/>
    </source>
</evidence>
<feature type="transmembrane region" description="Helical" evidence="1">
    <location>
        <begin position="68"/>
        <end position="88"/>
    </location>
</feature>
<keyword evidence="1" id="KW-1133">Transmembrane helix</keyword>
<proteinExistence type="predicted"/>
<accession>A0ABU1GX51</accession>
<dbReference type="PANTHER" id="PTHR38598">
    <property type="entry name" value="INNER MEMBRANE PROTEIN YJCH"/>
    <property type="match status" value="1"/>
</dbReference>
<keyword evidence="3" id="KW-1185">Reference proteome</keyword>
<evidence type="ECO:0000313" key="2">
    <source>
        <dbReference type="EMBL" id="MDR5896117.1"/>
    </source>
</evidence>
<dbReference type="RefSeq" id="WP_251594495.1">
    <property type="nucleotide sequence ID" value="NZ_JAMLJI010000004.1"/>
</dbReference>
<protein>
    <submittedName>
        <fullName evidence="2">DUF485 domain-containing protein</fullName>
    </submittedName>
</protein>
<organism evidence="2 3">
    <name type="scientific">Larsenimonas suaedae</name>
    <dbReference type="NCBI Taxonomy" id="1851019"/>
    <lineage>
        <taxon>Bacteria</taxon>
        <taxon>Pseudomonadati</taxon>
        <taxon>Pseudomonadota</taxon>
        <taxon>Gammaproteobacteria</taxon>
        <taxon>Oceanospirillales</taxon>
        <taxon>Halomonadaceae</taxon>
        <taxon>Larsenimonas</taxon>
    </lineage>
</organism>
<comment type="caution">
    <text evidence="2">The sequence shown here is derived from an EMBL/GenBank/DDBJ whole genome shotgun (WGS) entry which is preliminary data.</text>
</comment>
<gene>
    <name evidence="2" type="ORF">QC825_08545</name>
</gene>
<dbReference type="Pfam" id="PF04341">
    <property type="entry name" value="DUF485"/>
    <property type="match status" value="1"/>
</dbReference>